<evidence type="ECO:0000259" key="2">
    <source>
        <dbReference type="Pfam" id="PF14016"/>
    </source>
</evidence>
<dbReference type="RefSeq" id="WP_311585342.1">
    <property type="nucleotide sequence ID" value="NZ_JAVRFH010000102.1"/>
</dbReference>
<accession>A0ABU3B129</accession>
<feature type="region of interest" description="Disordered" evidence="1">
    <location>
        <begin position="25"/>
        <end position="88"/>
    </location>
</feature>
<dbReference type="Pfam" id="PF14016">
    <property type="entry name" value="DUF4232"/>
    <property type="match status" value="1"/>
</dbReference>
<gene>
    <name evidence="3" type="ORF">RM812_39380</name>
</gene>
<keyword evidence="4" id="KW-1185">Reference proteome</keyword>
<comment type="caution">
    <text evidence="3">The sequence shown here is derived from an EMBL/GenBank/DDBJ whole genome shotgun (WGS) entry which is preliminary data.</text>
</comment>
<evidence type="ECO:0000313" key="3">
    <source>
        <dbReference type="EMBL" id="MDT0616163.1"/>
    </source>
</evidence>
<sequence>MKHHKLLPGAVLCCAVLGGCTGPSTDSTAGHPPTASSSPAPAATVTVTRPAEAGTPSASGDPAPHTSLITKDTPSVPAQPDIGHPCHTSALRASVGANRPGAGRSNFAVVLTNHSVHTCTLRGFPGLAFVNGKGEAVTPDPERAMGQEQPSVTLPPGASAWSAMTYTNPAVTGVTTVTPTDLLITPPGEAAWLSVRWAGGGVSNTGKASVPQVSPLRAGDGT</sequence>
<dbReference type="PROSITE" id="PS51257">
    <property type="entry name" value="PROKAR_LIPOPROTEIN"/>
    <property type="match status" value="1"/>
</dbReference>
<dbReference type="Proteomes" id="UP001180724">
    <property type="component" value="Unassembled WGS sequence"/>
</dbReference>
<evidence type="ECO:0000313" key="4">
    <source>
        <dbReference type="Proteomes" id="UP001180724"/>
    </source>
</evidence>
<dbReference type="InterPro" id="IPR025326">
    <property type="entry name" value="DUF4232"/>
</dbReference>
<protein>
    <submittedName>
        <fullName evidence="3">DUF4232 domain-containing protein</fullName>
    </submittedName>
</protein>
<feature type="compositionally biased region" description="Low complexity" evidence="1">
    <location>
        <begin position="27"/>
        <end position="53"/>
    </location>
</feature>
<reference evidence="3" key="1">
    <citation type="submission" date="2024-05" db="EMBL/GenBank/DDBJ databases">
        <title>30 novel species of actinomycetes from the DSMZ collection.</title>
        <authorList>
            <person name="Nouioui I."/>
        </authorList>
    </citation>
    <scope>NUCLEOTIDE SEQUENCE</scope>
    <source>
        <strain evidence="3">DSM 40712</strain>
    </source>
</reference>
<organism evidence="3 4">
    <name type="scientific">Streptomyces lancefieldiae</name>
    <dbReference type="NCBI Taxonomy" id="3075520"/>
    <lineage>
        <taxon>Bacteria</taxon>
        <taxon>Bacillati</taxon>
        <taxon>Actinomycetota</taxon>
        <taxon>Actinomycetes</taxon>
        <taxon>Kitasatosporales</taxon>
        <taxon>Streptomycetaceae</taxon>
        <taxon>Streptomyces</taxon>
    </lineage>
</organism>
<evidence type="ECO:0000256" key="1">
    <source>
        <dbReference type="SAM" id="MobiDB-lite"/>
    </source>
</evidence>
<name>A0ABU3B129_9ACTN</name>
<dbReference type="EMBL" id="JAVRFH010000102">
    <property type="protein sequence ID" value="MDT0616163.1"/>
    <property type="molecule type" value="Genomic_DNA"/>
</dbReference>
<feature type="domain" description="DUF4232" evidence="2">
    <location>
        <begin position="86"/>
        <end position="211"/>
    </location>
</feature>
<proteinExistence type="predicted"/>
<feature type="region of interest" description="Disordered" evidence="1">
    <location>
        <begin position="203"/>
        <end position="222"/>
    </location>
</feature>